<evidence type="ECO:0000256" key="2">
    <source>
        <dbReference type="ARBA" id="ARBA00022730"/>
    </source>
</evidence>
<comment type="function">
    <text evidence="6 7">This protein binds to 23S rRNA in the presence of protein L20.</text>
</comment>
<evidence type="ECO:0000256" key="6">
    <source>
        <dbReference type="HAMAP-Rule" id="MF_01363"/>
    </source>
</evidence>
<dbReference type="Proteomes" id="UP000033722">
    <property type="component" value="Unassembled WGS sequence"/>
</dbReference>
<evidence type="ECO:0000313" key="8">
    <source>
        <dbReference type="EMBL" id="KJV79862.1"/>
    </source>
</evidence>
<name>A0A0F3PIT3_ANAPH</name>
<evidence type="ECO:0000256" key="7">
    <source>
        <dbReference type="RuleBase" id="RU000562"/>
    </source>
</evidence>
<comment type="caution">
    <text evidence="8">The sequence shown here is derived from an EMBL/GenBank/DDBJ whole genome shotgun (WGS) entry which is preliminary data.</text>
</comment>
<keyword evidence="5 6" id="KW-0687">Ribonucleoprotein</keyword>
<dbReference type="InterPro" id="IPR018258">
    <property type="entry name" value="Ribosomal_bL21_CS"/>
</dbReference>
<keyword evidence="3 6" id="KW-0694">RNA-binding</keyword>
<dbReference type="GO" id="GO:0005840">
    <property type="term" value="C:ribosome"/>
    <property type="evidence" value="ECO:0007669"/>
    <property type="project" value="UniProtKB-KW"/>
</dbReference>
<dbReference type="GO" id="GO:0005737">
    <property type="term" value="C:cytoplasm"/>
    <property type="evidence" value="ECO:0007669"/>
    <property type="project" value="UniProtKB-ARBA"/>
</dbReference>
<comment type="subunit">
    <text evidence="6">Part of the 50S ribosomal subunit. Contacts protein L20.</text>
</comment>
<dbReference type="PROSITE" id="PS01169">
    <property type="entry name" value="RIBOSOMAL_L21"/>
    <property type="match status" value="1"/>
</dbReference>
<evidence type="ECO:0000256" key="5">
    <source>
        <dbReference type="ARBA" id="ARBA00023274"/>
    </source>
</evidence>
<dbReference type="HAMAP" id="MF_01363">
    <property type="entry name" value="Ribosomal_bL21"/>
    <property type="match status" value="1"/>
</dbReference>
<accession>A0A0F3PIT3</accession>
<dbReference type="PATRIC" id="fig|1359157.3.peg.1579"/>
<dbReference type="GO" id="GO:1990904">
    <property type="term" value="C:ribonucleoprotein complex"/>
    <property type="evidence" value="ECO:0007669"/>
    <property type="project" value="UniProtKB-KW"/>
</dbReference>
<dbReference type="InterPro" id="IPR028909">
    <property type="entry name" value="bL21-like"/>
</dbReference>
<dbReference type="SUPFAM" id="SSF141091">
    <property type="entry name" value="L21p-like"/>
    <property type="match status" value="1"/>
</dbReference>
<organism evidence="8 9">
    <name type="scientific">Anaplasma phagocytophilum str. CRT53-1</name>
    <dbReference type="NCBI Taxonomy" id="1359157"/>
    <lineage>
        <taxon>Bacteria</taxon>
        <taxon>Pseudomonadati</taxon>
        <taxon>Pseudomonadota</taxon>
        <taxon>Alphaproteobacteria</taxon>
        <taxon>Rickettsiales</taxon>
        <taxon>Anaplasmataceae</taxon>
        <taxon>Anaplasma</taxon>
        <taxon>phagocytophilum group</taxon>
    </lineage>
</organism>
<dbReference type="PANTHER" id="PTHR21349:SF0">
    <property type="entry name" value="LARGE RIBOSOMAL SUBUNIT PROTEIN BL21M"/>
    <property type="match status" value="1"/>
</dbReference>
<dbReference type="AlphaFoldDB" id="A0A0F3PIT3"/>
<dbReference type="InterPro" id="IPR001787">
    <property type="entry name" value="Ribosomal_bL21"/>
</dbReference>
<keyword evidence="2 6" id="KW-0699">rRNA-binding</keyword>
<evidence type="ECO:0000313" key="9">
    <source>
        <dbReference type="Proteomes" id="UP000033722"/>
    </source>
</evidence>
<dbReference type="GO" id="GO:0006412">
    <property type="term" value="P:translation"/>
    <property type="evidence" value="ECO:0007669"/>
    <property type="project" value="UniProtKB-UniRule"/>
</dbReference>
<evidence type="ECO:0000256" key="4">
    <source>
        <dbReference type="ARBA" id="ARBA00022980"/>
    </source>
</evidence>
<keyword evidence="4 6" id="KW-0689">Ribosomal protein</keyword>
<dbReference type="InterPro" id="IPR036164">
    <property type="entry name" value="bL21-like_sf"/>
</dbReference>
<protein>
    <recommendedName>
        <fullName evidence="6">Large ribosomal subunit protein bL21</fullName>
    </recommendedName>
</protein>
<dbReference type="GO" id="GO:0019843">
    <property type="term" value="F:rRNA binding"/>
    <property type="evidence" value="ECO:0007669"/>
    <property type="project" value="UniProtKB-UniRule"/>
</dbReference>
<comment type="similarity">
    <text evidence="1 6 7">Belongs to the bacterial ribosomal protein bL21 family.</text>
</comment>
<gene>
    <name evidence="6 8" type="primary">rplU</name>
    <name evidence="8" type="ORF">APHCRT_1645</name>
</gene>
<dbReference type="Pfam" id="PF00829">
    <property type="entry name" value="Ribosomal_L21p"/>
    <property type="match status" value="1"/>
</dbReference>
<sequence>MFVICRSGALCMFAVVETGGKQYKVKEQDVIKVELLKAGIGEKVLLKSLATFNNDGSGSFSASSGSVSAEVVAHCRSDKIIVFKKRRRKNYRRKNGHRQNMTVLRVVEVR</sequence>
<evidence type="ECO:0000256" key="3">
    <source>
        <dbReference type="ARBA" id="ARBA00022884"/>
    </source>
</evidence>
<reference evidence="8 9" key="1">
    <citation type="submission" date="2015-01" db="EMBL/GenBank/DDBJ databases">
        <title>Genome Sequencing of Rickettsiales.</title>
        <authorList>
            <person name="Daugherty S.C."/>
            <person name="Su Q."/>
            <person name="Abolude K."/>
            <person name="Beier-Sexton M."/>
            <person name="Carlyon J.A."/>
            <person name="Carter R."/>
            <person name="Day N.P."/>
            <person name="Dumler S.J."/>
            <person name="Dyachenko V."/>
            <person name="Godinez A."/>
            <person name="Kurtti T.J."/>
            <person name="Lichay M."/>
            <person name="Mullins K.E."/>
            <person name="Ott S."/>
            <person name="Pappas-Brown V."/>
            <person name="Paris D.H."/>
            <person name="Patel P."/>
            <person name="Richards A.L."/>
            <person name="Sadzewicz L."/>
            <person name="Sears K."/>
            <person name="Seidman D."/>
            <person name="Sengamalay N."/>
            <person name="Stenos J."/>
            <person name="Tallon L.J."/>
            <person name="Vincent G."/>
            <person name="Fraser C.M."/>
            <person name="Munderloh U."/>
            <person name="Dunning-Hotopp J.C."/>
        </authorList>
    </citation>
    <scope>NUCLEOTIDE SEQUENCE [LARGE SCALE GENOMIC DNA]</scope>
    <source>
        <strain evidence="8 9">CRT53-1</strain>
    </source>
</reference>
<dbReference type="PANTHER" id="PTHR21349">
    <property type="entry name" value="50S RIBOSOMAL PROTEIN L21"/>
    <property type="match status" value="1"/>
</dbReference>
<proteinExistence type="inferred from homology"/>
<dbReference type="EMBL" id="LAOD01000044">
    <property type="protein sequence ID" value="KJV79862.1"/>
    <property type="molecule type" value="Genomic_DNA"/>
</dbReference>
<dbReference type="GO" id="GO:0003735">
    <property type="term" value="F:structural constituent of ribosome"/>
    <property type="evidence" value="ECO:0007669"/>
    <property type="project" value="InterPro"/>
</dbReference>
<dbReference type="NCBIfam" id="TIGR00061">
    <property type="entry name" value="L21"/>
    <property type="match status" value="1"/>
</dbReference>
<evidence type="ECO:0000256" key="1">
    <source>
        <dbReference type="ARBA" id="ARBA00008563"/>
    </source>
</evidence>